<feature type="region of interest" description="Disordered" evidence="1">
    <location>
        <begin position="97"/>
        <end position="116"/>
    </location>
</feature>
<feature type="compositionally biased region" description="Acidic residues" evidence="1">
    <location>
        <begin position="160"/>
        <end position="186"/>
    </location>
</feature>
<gene>
    <name evidence="2" type="ORF">C8J55DRAFT_566796</name>
</gene>
<organism evidence="2 3">
    <name type="scientific">Lentinula lateritia</name>
    <dbReference type="NCBI Taxonomy" id="40482"/>
    <lineage>
        <taxon>Eukaryota</taxon>
        <taxon>Fungi</taxon>
        <taxon>Dikarya</taxon>
        <taxon>Basidiomycota</taxon>
        <taxon>Agaricomycotina</taxon>
        <taxon>Agaricomycetes</taxon>
        <taxon>Agaricomycetidae</taxon>
        <taxon>Agaricales</taxon>
        <taxon>Marasmiineae</taxon>
        <taxon>Omphalotaceae</taxon>
        <taxon>Lentinula</taxon>
    </lineage>
</organism>
<reference evidence="2" key="2">
    <citation type="journal article" date="2023" name="Proc. Natl. Acad. Sci. U.S.A.">
        <title>A global phylogenomic analysis of the shiitake genus Lentinula.</title>
        <authorList>
            <person name="Sierra-Patev S."/>
            <person name="Min B."/>
            <person name="Naranjo-Ortiz M."/>
            <person name="Looney B."/>
            <person name="Konkel Z."/>
            <person name="Slot J.C."/>
            <person name="Sakamoto Y."/>
            <person name="Steenwyk J.L."/>
            <person name="Rokas A."/>
            <person name="Carro J."/>
            <person name="Camarero S."/>
            <person name="Ferreira P."/>
            <person name="Molpeceres G."/>
            <person name="Ruiz-Duenas F.J."/>
            <person name="Serrano A."/>
            <person name="Henrissat B."/>
            <person name="Drula E."/>
            <person name="Hughes K.W."/>
            <person name="Mata J.L."/>
            <person name="Ishikawa N.K."/>
            <person name="Vargas-Isla R."/>
            <person name="Ushijima S."/>
            <person name="Smith C.A."/>
            <person name="Donoghue J."/>
            <person name="Ahrendt S."/>
            <person name="Andreopoulos W."/>
            <person name="He G."/>
            <person name="LaButti K."/>
            <person name="Lipzen A."/>
            <person name="Ng V."/>
            <person name="Riley R."/>
            <person name="Sandor L."/>
            <person name="Barry K."/>
            <person name="Martinez A.T."/>
            <person name="Xiao Y."/>
            <person name="Gibbons J.G."/>
            <person name="Terashima K."/>
            <person name="Grigoriev I.V."/>
            <person name="Hibbett D."/>
        </authorList>
    </citation>
    <scope>NUCLEOTIDE SEQUENCE</scope>
    <source>
        <strain evidence="2">Sp2 HRB7682 ss15</strain>
    </source>
</reference>
<dbReference type="EMBL" id="JANVFS010000058">
    <property type="protein sequence ID" value="KAJ4464510.1"/>
    <property type="molecule type" value="Genomic_DNA"/>
</dbReference>
<feature type="region of interest" description="Disordered" evidence="1">
    <location>
        <begin position="27"/>
        <end position="66"/>
    </location>
</feature>
<sequence length="476" mass="52190">MARSPVPAAVKTHARYSFKKLTAINRQDPHPISEAPEWADHLPDVKNGETVSSPPFPPNPTHLSPEVNTEISEQNGQNAMQDLQLSRSLIAYAPQSPPHYPSPGEAFPPLPNPTPAAPPTLHIDNLTTSALTGVIGTEVEGVQHIVTIGDTAELDKDESSTDDEGCSNEGDDPSDDDAEPVEGNDMDVDHAPVTLSPTEIHSSLSRFNILVEPVYHLVVCTECAIPVRLEHLHTHQRTKHFKGVTLPPELRLPSSSELTSLLTTLGANQPLDIPVDPIPRIQGGPNRAGPQVPCHPLSANRKDRRFVEVIPTTNPSSNSLHYLQAAADSCGLLEHGQVFTLASNEREKNAVFAQSRWDKVLEGVNLTSLIATVSTANRETFVYFKRLKLISREYYKGVGEQLPTLPVLTRRYLLSSSTSNLKYQPFRRPQVIAFLIVHLKTPVEQFPVPLHPEVKAHLESLFNDLADESTADSNLA</sequence>
<evidence type="ECO:0000256" key="1">
    <source>
        <dbReference type="SAM" id="MobiDB-lite"/>
    </source>
</evidence>
<evidence type="ECO:0000313" key="2">
    <source>
        <dbReference type="EMBL" id="KAJ4464510.1"/>
    </source>
</evidence>
<name>A0A9W8ZSD5_9AGAR</name>
<evidence type="ECO:0000313" key="3">
    <source>
        <dbReference type="Proteomes" id="UP001150238"/>
    </source>
</evidence>
<dbReference type="Proteomes" id="UP001150238">
    <property type="component" value="Unassembled WGS sequence"/>
</dbReference>
<proteinExistence type="predicted"/>
<dbReference type="AlphaFoldDB" id="A0A9W8ZSD5"/>
<feature type="region of interest" description="Disordered" evidence="1">
    <location>
        <begin position="149"/>
        <end position="192"/>
    </location>
</feature>
<feature type="compositionally biased region" description="Basic and acidic residues" evidence="1">
    <location>
        <begin position="38"/>
        <end position="47"/>
    </location>
</feature>
<accession>A0A9W8ZSD5</accession>
<reference evidence="2" key="1">
    <citation type="submission" date="2022-08" db="EMBL/GenBank/DDBJ databases">
        <authorList>
            <consortium name="DOE Joint Genome Institute"/>
            <person name="Min B."/>
            <person name="Riley R."/>
            <person name="Sierra-Patev S."/>
            <person name="Naranjo-Ortiz M."/>
            <person name="Looney B."/>
            <person name="Konkel Z."/>
            <person name="Slot J.C."/>
            <person name="Sakamoto Y."/>
            <person name="Steenwyk J.L."/>
            <person name="Rokas A."/>
            <person name="Carro J."/>
            <person name="Camarero S."/>
            <person name="Ferreira P."/>
            <person name="Molpeceres G."/>
            <person name="Ruiz-Duenas F.J."/>
            <person name="Serrano A."/>
            <person name="Henrissat B."/>
            <person name="Drula E."/>
            <person name="Hughes K.W."/>
            <person name="Mata J.L."/>
            <person name="Ishikawa N.K."/>
            <person name="Vargas-Isla R."/>
            <person name="Ushijima S."/>
            <person name="Smith C.A."/>
            <person name="Ahrendt S."/>
            <person name="Andreopoulos W."/>
            <person name="He G."/>
            <person name="Labutti K."/>
            <person name="Lipzen A."/>
            <person name="Ng V."/>
            <person name="Sandor L."/>
            <person name="Barry K."/>
            <person name="Martinez A.T."/>
            <person name="Xiao Y."/>
            <person name="Gibbons J.G."/>
            <person name="Terashima K."/>
            <person name="Hibbett D.S."/>
            <person name="Grigoriev I.V."/>
        </authorList>
    </citation>
    <scope>NUCLEOTIDE SEQUENCE</scope>
    <source>
        <strain evidence="2">Sp2 HRB7682 ss15</strain>
    </source>
</reference>
<comment type="caution">
    <text evidence="2">The sequence shown here is derived from an EMBL/GenBank/DDBJ whole genome shotgun (WGS) entry which is preliminary data.</text>
</comment>
<protein>
    <submittedName>
        <fullName evidence="2">Uncharacterized protein</fullName>
    </submittedName>
</protein>